<protein>
    <submittedName>
        <fullName evidence="1">Uncharacterized protein</fullName>
    </submittedName>
</protein>
<dbReference type="OrthoDB" id="5571491at2"/>
<organism evidence="1 2">
    <name type="scientific">Acinetobacter silvestris</name>
    <dbReference type="NCBI Taxonomy" id="1977882"/>
    <lineage>
        <taxon>Bacteria</taxon>
        <taxon>Pseudomonadati</taxon>
        <taxon>Pseudomonadota</taxon>
        <taxon>Gammaproteobacteria</taxon>
        <taxon>Moraxellales</taxon>
        <taxon>Moraxellaceae</taxon>
        <taxon>Acinetobacter</taxon>
    </lineage>
</organism>
<evidence type="ECO:0000313" key="1">
    <source>
        <dbReference type="EMBL" id="OTG67608.1"/>
    </source>
</evidence>
<accession>A0A1Y3CM86</accession>
<gene>
    <name evidence="1" type="ORF">B9T28_03015</name>
</gene>
<dbReference type="STRING" id="1977882.B9T28_03015"/>
<comment type="caution">
    <text evidence="1">The sequence shown here is derived from an EMBL/GenBank/DDBJ whole genome shotgun (WGS) entry which is preliminary data.</text>
</comment>
<sequence length="212" mass="24519">MLKGFLFGLVVANGFEWVAHKFILHGTHRTGQPRYSPVPDSMKSHWEHHREVRKQDFHDDGYVQGISNWRTKNEIVSLAVVAGAASLIFYPISKGMVAASLYSACNYYYIHRRAHLEPDWAMKKIPWHYDHHMNSNQDANWCVTKPWFDYILGTRVISSIDLKEQNPLGVQLPTPVSNWLSSQVEKYFPAKWVEKTPKLVHREQESSIDSVA</sequence>
<evidence type="ECO:0000313" key="2">
    <source>
        <dbReference type="Proteomes" id="UP000242765"/>
    </source>
</evidence>
<dbReference type="Proteomes" id="UP000242765">
    <property type="component" value="Unassembled WGS sequence"/>
</dbReference>
<dbReference type="EMBL" id="NEGB01000001">
    <property type="protein sequence ID" value="OTG67608.1"/>
    <property type="molecule type" value="Genomic_DNA"/>
</dbReference>
<dbReference type="AlphaFoldDB" id="A0A1Y3CM86"/>
<proteinExistence type="predicted"/>
<keyword evidence="2" id="KW-1185">Reference proteome</keyword>
<dbReference type="RefSeq" id="WP_086202458.1">
    <property type="nucleotide sequence ID" value="NZ_NEGB01000001.1"/>
</dbReference>
<reference evidence="1 2" key="1">
    <citation type="submission" date="2017-04" db="EMBL/GenBank/DDBJ databases">
        <title>High diversity of culturable Acinetobacter species in natural soil and water ecosystems.</title>
        <authorList>
            <person name="Nemec A."/>
            <person name="Radolfova-Krizova L."/>
        </authorList>
    </citation>
    <scope>NUCLEOTIDE SEQUENCE [LARGE SCALE GENOMIC DNA]</scope>
    <source>
        <strain evidence="1 2">ANC 4999</strain>
    </source>
</reference>
<name>A0A1Y3CM86_9GAMM</name>